<dbReference type="EMBL" id="CP087994">
    <property type="protein sequence ID" value="UYO61602.1"/>
    <property type="molecule type" value="Genomic_DNA"/>
</dbReference>
<keyword evidence="4" id="KW-1185">Reference proteome</keyword>
<dbReference type="Proteomes" id="UP000176244">
    <property type="component" value="Unassembled WGS sequence"/>
</dbReference>
<proteinExistence type="predicted"/>
<organism evidence="1 3">
    <name type="scientific">Acetobacterium wieringae</name>
    <dbReference type="NCBI Taxonomy" id="52694"/>
    <lineage>
        <taxon>Bacteria</taxon>
        <taxon>Bacillati</taxon>
        <taxon>Bacillota</taxon>
        <taxon>Clostridia</taxon>
        <taxon>Eubacteriales</taxon>
        <taxon>Eubacteriaceae</taxon>
        <taxon>Acetobacterium</taxon>
    </lineage>
</organism>
<evidence type="ECO:0000313" key="4">
    <source>
        <dbReference type="Proteomes" id="UP001163550"/>
    </source>
</evidence>
<gene>
    <name evidence="1" type="primary">queG_6</name>
    <name evidence="1" type="ORF">ACWI_31120</name>
    <name evidence="2" type="ORF">LNN31_12505</name>
</gene>
<accession>A0A1F2PEQ2</accession>
<dbReference type="Proteomes" id="UP001163550">
    <property type="component" value="Chromosome"/>
</dbReference>
<name>A0A1F2PEQ2_9FIRM</name>
<dbReference type="RefSeq" id="WP_242871633.1">
    <property type="nucleotide sequence ID" value="NZ_CP087994.1"/>
</dbReference>
<dbReference type="STRING" id="52694.ACWI_31120"/>
<protein>
    <submittedName>
        <fullName evidence="1">Epoxyqueuosine reductase</fullName>
    </submittedName>
</protein>
<evidence type="ECO:0000313" key="1">
    <source>
        <dbReference type="EMBL" id="OFV69464.1"/>
    </source>
</evidence>
<sequence>MMNKKFVALITDYVKNYQEKKQTRTTWREPVIGVAAAADPLFPRLKEIIGPNHALPGELLPGARAVLVFFLPFSKSVVASNIAGEESSQEWDYACIETNQLINDLNRFLHDTIVSMGYHASLLPSTYNYDGEKLISDWSHRSVAYIAGIGKFGLHNMLITERGCCGRLGSVITDLELTSTLRTAEELCLYKINGSCQKCLKKCVNQAFTLAEGKVAFDRYRCNEQIYDKIVPEYPIGSGDACGKCMCGVPCSLGIPGKAKKSKSDS</sequence>
<reference evidence="1 3" key="1">
    <citation type="submission" date="2015-09" db="EMBL/GenBank/DDBJ databases">
        <title>Genome sequence of Acetobacterium wieringae DSM 1911.</title>
        <authorList>
            <person name="Poehlein A."/>
            <person name="Bengelsdorf F.R."/>
            <person name="Schiel-Bengelsdorf B."/>
            <person name="Duerre P."/>
            <person name="Daniel R."/>
        </authorList>
    </citation>
    <scope>NUCLEOTIDE SEQUENCE [LARGE SCALE GENOMIC DNA]</scope>
    <source>
        <strain evidence="1 3">DSM 1911</strain>
    </source>
</reference>
<dbReference type="EMBL" id="LKEU01000040">
    <property type="protein sequence ID" value="OFV69464.1"/>
    <property type="molecule type" value="Genomic_DNA"/>
</dbReference>
<evidence type="ECO:0000313" key="2">
    <source>
        <dbReference type="EMBL" id="UYO61602.1"/>
    </source>
</evidence>
<reference evidence="2" key="2">
    <citation type="submission" date="2021-11" db="EMBL/GenBank/DDBJ databases">
        <title>Isoprene-degrading acetogen.</title>
        <authorList>
            <person name="Yang Y."/>
            <person name="Jin H."/>
            <person name="Yan J."/>
        </authorList>
    </citation>
    <scope>NUCLEOTIDE SEQUENCE</scope>
    <source>
        <strain evidence="2">Berkeley</strain>
    </source>
</reference>
<dbReference type="AlphaFoldDB" id="A0A1F2PEQ2"/>
<dbReference type="PANTHER" id="PTHR42827">
    <property type="entry name" value="IRON-SULFUR CLUSTER-BINDING PROTEIN-RELATED"/>
    <property type="match status" value="1"/>
</dbReference>
<evidence type="ECO:0000313" key="3">
    <source>
        <dbReference type="Proteomes" id="UP000176244"/>
    </source>
</evidence>
<dbReference type="PANTHER" id="PTHR42827:SF1">
    <property type="entry name" value="IRON-SULFUR CLUSTER-BINDING PROTEIN"/>
    <property type="match status" value="1"/>
</dbReference>